<dbReference type="GO" id="GO:0016491">
    <property type="term" value="F:oxidoreductase activity"/>
    <property type="evidence" value="ECO:0007669"/>
    <property type="project" value="UniProtKB-KW"/>
</dbReference>
<dbReference type="Gene3D" id="3.30.43.10">
    <property type="entry name" value="Uridine Diphospho-n-acetylenolpyruvylglucosamine Reductase, domain 2"/>
    <property type="match status" value="1"/>
</dbReference>
<dbReference type="InterPro" id="IPR006094">
    <property type="entry name" value="Oxid_FAD_bind_N"/>
</dbReference>
<dbReference type="InterPro" id="IPR050416">
    <property type="entry name" value="FAD-linked_Oxidoreductase"/>
</dbReference>
<dbReference type="PANTHER" id="PTHR42973:SF39">
    <property type="entry name" value="FAD-BINDING PCMH-TYPE DOMAIN-CONTAINING PROTEIN"/>
    <property type="match status" value="1"/>
</dbReference>
<comment type="caution">
    <text evidence="7">The sequence shown here is derived from an EMBL/GenBank/DDBJ whole genome shotgun (WGS) entry which is preliminary data.</text>
</comment>
<dbReference type="InterPro" id="IPR016169">
    <property type="entry name" value="FAD-bd_PCMH_sub2"/>
</dbReference>
<gene>
    <name evidence="7" type="ORF">GCM10010196_22090</name>
</gene>
<evidence type="ECO:0000313" key="8">
    <source>
        <dbReference type="Proteomes" id="UP000610303"/>
    </source>
</evidence>
<evidence type="ECO:0000256" key="1">
    <source>
        <dbReference type="ARBA" id="ARBA00001974"/>
    </source>
</evidence>
<dbReference type="EMBL" id="BMRJ01000002">
    <property type="protein sequence ID" value="GGR27942.1"/>
    <property type="molecule type" value="Genomic_DNA"/>
</dbReference>
<dbReference type="Gene3D" id="3.40.462.20">
    <property type="match status" value="1"/>
</dbReference>
<feature type="domain" description="FAD-binding PCMH-type" evidence="6">
    <location>
        <begin position="36"/>
        <end position="204"/>
    </location>
</feature>
<protein>
    <recommendedName>
        <fullName evidence="6">FAD-binding PCMH-type domain-containing protein</fullName>
    </recommendedName>
</protein>
<dbReference type="InterPro" id="IPR036318">
    <property type="entry name" value="FAD-bd_PCMH-like_sf"/>
</dbReference>
<dbReference type="PANTHER" id="PTHR42973">
    <property type="entry name" value="BINDING OXIDOREDUCTASE, PUTATIVE (AFU_ORTHOLOGUE AFUA_1G17690)-RELATED"/>
    <property type="match status" value="1"/>
</dbReference>
<proteinExistence type="inferred from homology"/>
<reference evidence="7" key="2">
    <citation type="submission" date="2020-09" db="EMBL/GenBank/DDBJ databases">
        <authorList>
            <person name="Sun Q."/>
            <person name="Ohkuma M."/>
        </authorList>
    </citation>
    <scope>NUCLEOTIDE SEQUENCE</scope>
    <source>
        <strain evidence="7">JCM 3346</strain>
    </source>
</reference>
<dbReference type="InterPro" id="IPR016167">
    <property type="entry name" value="FAD-bd_PCMH_sub1"/>
</dbReference>
<dbReference type="RefSeq" id="WP_189085415.1">
    <property type="nucleotide sequence ID" value="NZ_BMRJ01000002.1"/>
</dbReference>
<dbReference type="Pfam" id="PF01565">
    <property type="entry name" value="FAD_binding_4"/>
    <property type="match status" value="1"/>
</dbReference>
<comment type="cofactor">
    <cofactor evidence="1">
        <name>FAD</name>
        <dbReference type="ChEBI" id="CHEBI:57692"/>
    </cofactor>
</comment>
<dbReference type="Gene3D" id="3.30.465.10">
    <property type="match status" value="1"/>
</dbReference>
<evidence type="ECO:0000313" key="7">
    <source>
        <dbReference type="EMBL" id="GGR27942.1"/>
    </source>
</evidence>
<keyword evidence="5" id="KW-0560">Oxidoreductase</keyword>
<keyword evidence="3" id="KW-0285">Flavoprotein</keyword>
<evidence type="ECO:0000256" key="3">
    <source>
        <dbReference type="ARBA" id="ARBA00022630"/>
    </source>
</evidence>
<dbReference type="SUPFAM" id="SSF56176">
    <property type="entry name" value="FAD-binding/transporter-associated domain-like"/>
    <property type="match status" value="1"/>
</dbReference>
<evidence type="ECO:0000256" key="2">
    <source>
        <dbReference type="ARBA" id="ARBA00005466"/>
    </source>
</evidence>
<dbReference type="GO" id="GO:0071949">
    <property type="term" value="F:FAD binding"/>
    <property type="evidence" value="ECO:0007669"/>
    <property type="project" value="InterPro"/>
</dbReference>
<comment type="similarity">
    <text evidence="2">Belongs to the oxygen-dependent FAD-linked oxidoreductase family.</text>
</comment>
<evidence type="ECO:0000256" key="4">
    <source>
        <dbReference type="ARBA" id="ARBA00022827"/>
    </source>
</evidence>
<reference evidence="7" key="1">
    <citation type="journal article" date="2014" name="Int. J. Syst. Evol. Microbiol.">
        <title>Complete genome sequence of Corynebacterium casei LMG S-19264T (=DSM 44701T), isolated from a smear-ripened cheese.</title>
        <authorList>
            <consortium name="US DOE Joint Genome Institute (JGI-PGF)"/>
            <person name="Walter F."/>
            <person name="Albersmeier A."/>
            <person name="Kalinowski J."/>
            <person name="Ruckert C."/>
        </authorList>
    </citation>
    <scope>NUCLEOTIDE SEQUENCE</scope>
    <source>
        <strain evidence="7">JCM 3346</strain>
    </source>
</reference>
<keyword evidence="4" id="KW-0274">FAD</keyword>
<name>A0A918CLN5_AGRME</name>
<dbReference type="Proteomes" id="UP000610303">
    <property type="component" value="Unassembled WGS sequence"/>
</dbReference>
<sequence length="450" mass="46786">MTSTALTALAERFGDRLVLPGDPAYDEARAPWNRAVEQRPAAVASPRDVDELRALLEAARADGLQLAVQPGGHGASGSLEGAVLVRTAHFDTVEVDVERRVARVGAGVGWGRVLAALEGTGLVALSGSNRVVHTVPFLLAGGHSWFSRAHGQGSASLIAVELLTADGEHRWVRDADDPELLWSLRGAGGAVGVVTAVELELYPARELVGGRLAFDGADLAPVLQAALAAQATAPREVALHAGAMRLPDVEAVPAELRGRTIVTVQAVSTDGAEALEAVLAPVRAAGTVQLDTIAPIGIEQLAVVADEPTEPSAGYGWGRFADLDAAGLDALLETWQSPVGQAVMLIEFRGLGGALAEAPERPAIAGAVPHSHVVSARAVAVPGIEPAVQAGFAAIAAALGERVVERTFATFLEGEPSYLGAYDRADVERADAVRRRLDPEGRFRGNRVFA</sequence>
<accession>A0A918CLN5</accession>
<dbReference type="AlphaFoldDB" id="A0A918CLN5"/>
<evidence type="ECO:0000256" key="5">
    <source>
        <dbReference type="ARBA" id="ARBA00023002"/>
    </source>
</evidence>
<keyword evidence="8" id="KW-1185">Reference proteome</keyword>
<evidence type="ECO:0000259" key="6">
    <source>
        <dbReference type="PROSITE" id="PS51387"/>
    </source>
</evidence>
<dbReference type="InterPro" id="IPR016166">
    <property type="entry name" value="FAD-bd_PCMH"/>
</dbReference>
<organism evidence="7 8">
    <name type="scientific">Agromyces mediolanus</name>
    <name type="common">Corynebacterium mediolanum</name>
    <dbReference type="NCBI Taxonomy" id="41986"/>
    <lineage>
        <taxon>Bacteria</taxon>
        <taxon>Bacillati</taxon>
        <taxon>Actinomycetota</taxon>
        <taxon>Actinomycetes</taxon>
        <taxon>Micrococcales</taxon>
        <taxon>Microbacteriaceae</taxon>
        <taxon>Agromyces</taxon>
    </lineage>
</organism>
<dbReference type="PROSITE" id="PS51387">
    <property type="entry name" value="FAD_PCMH"/>
    <property type="match status" value="1"/>
</dbReference>